<evidence type="ECO:0000313" key="2">
    <source>
        <dbReference type="EMBL" id="ATX68829.1"/>
    </source>
</evidence>
<dbReference type="InterPro" id="IPR034804">
    <property type="entry name" value="SQR/QFR_C/D"/>
</dbReference>
<dbReference type="EMBL" id="MF680514">
    <property type="protein sequence ID" value="ATX68829.1"/>
    <property type="molecule type" value="Genomic_DNA"/>
</dbReference>
<reference evidence="2" key="1">
    <citation type="submission" date="2017-08" db="EMBL/GenBank/DDBJ databases">
        <title>Systematics and comparative genomics of Betaphycus, Kappaphycus and Eucheuma (Solieriaceae, Rhodophyta) base on mitochondrial genome.</title>
        <authorList>
            <person name="Li Y."/>
            <person name="Liu N."/>
            <person name="Wang X."/>
            <person name="Tang X."/>
            <person name="Zhang L."/>
            <person name="Meinita M.D.N."/>
            <person name="Wang G."/>
            <person name="Yin H."/>
            <person name="Liu C."/>
            <person name="Jin Y."/>
            <person name="Wang H."/>
            <person name="Chi S."/>
            <person name="Liu T."/>
        </authorList>
    </citation>
    <scope>NUCLEOTIDE SEQUENCE</scope>
</reference>
<gene>
    <name evidence="2" type="primary">sdh4</name>
</gene>
<geneLocation type="mitochondrion" evidence="2"/>
<dbReference type="GO" id="GO:0016020">
    <property type="term" value="C:membrane"/>
    <property type="evidence" value="ECO:0007669"/>
    <property type="project" value="InterPro"/>
</dbReference>
<dbReference type="GeneID" id="35117520"/>
<organism evidence="2">
    <name type="scientific">Betaphycus gelatinus</name>
    <dbReference type="NCBI Taxonomy" id="1191690"/>
    <lineage>
        <taxon>Eukaryota</taxon>
        <taxon>Rhodophyta</taxon>
        <taxon>Florideophyceae</taxon>
        <taxon>Rhodymeniophycidae</taxon>
        <taxon>Gigartinales</taxon>
        <taxon>Solieriaceae</taxon>
        <taxon>Betaphycus</taxon>
    </lineage>
</organism>
<evidence type="ECO:0000256" key="1">
    <source>
        <dbReference type="SAM" id="Phobius"/>
    </source>
</evidence>
<proteinExistence type="predicted"/>
<dbReference type="RefSeq" id="YP_009445888.1">
    <property type="nucleotide sequence ID" value="NC_036431.1"/>
</dbReference>
<keyword evidence="1" id="KW-1133">Transmembrane helix</keyword>
<keyword evidence="2" id="KW-0496">Mitochondrion</keyword>
<feature type="transmembrane region" description="Helical" evidence="1">
    <location>
        <begin position="6"/>
        <end position="36"/>
    </location>
</feature>
<keyword evidence="1" id="KW-0472">Membrane</keyword>
<accession>A0A2H4QI37</accession>
<name>A0A2H4QI37_9FLOR</name>
<dbReference type="SUPFAM" id="SSF81343">
    <property type="entry name" value="Fumarate reductase respiratory complex transmembrane subunits"/>
    <property type="match status" value="1"/>
</dbReference>
<dbReference type="AlphaFoldDB" id="A0A2H4QI37"/>
<sequence>MFNIEWIILRLSVLFLLLGLTFEVEIIVLVLGFIVLHIRLGIITILNDYVHIKKIKSICLFSVKVLSIEVSKYVMEFIL</sequence>
<protein>
    <submittedName>
        <fullName evidence="2">Succinate dehydrogenase hydrophobic subunit</fullName>
    </submittedName>
</protein>
<keyword evidence="1" id="KW-0812">Transmembrane</keyword>